<sequence>MKQITILSLILFIWSCNNQSKNDNNVENESKNQNINSIFEDNNWNYKEVKRNYIDSLILNICSTKDVEFIDLYPVLDSIASDKSEKLFIVNLLKSKGFKVTNWGRGNWSDGPRIVNYTMSNKQCECEVDKLYYSTKEKEKYKVTERIKCKKASR</sequence>
<reference evidence="2" key="1">
    <citation type="journal article" date="2019" name="Int. J. Syst. Evol. Microbiol.">
        <title>The Global Catalogue of Microorganisms (GCM) 10K type strain sequencing project: providing services to taxonomists for standard genome sequencing and annotation.</title>
        <authorList>
            <consortium name="The Broad Institute Genomics Platform"/>
            <consortium name="The Broad Institute Genome Sequencing Center for Infectious Disease"/>
            <person name="Wu L."/>
            <person name="Ma J."/>
        </authorList>
    </citation>
    <scope>NUCLEOTIDE SEQUENCE [LARGE SCALE GENOMIC DNA]</scope>
    <source>
        <strain evidence="2">KCTC 12708</strain>
    </source>
</reference>
<accession>A0ABQ3C205</accession>
<comment type="caution">
    <text evidence="1">The sequence shown here is derived from an EMBL/GenBank/DDBJ whole genome shotgun (WGS) entry which is preliminary data.</text>
</comment>
<gene>
    <name evidence="1" type="ORF">GCM10008088_27910</name>
</gene>
<dbReference type="EMBL" id="BMWY01000012">
    <property type="protein sequence ID" value="GGZ64860.1"/>
    <property type="molecule type" value="Genomic_DNA"/>
</dbReference>
<organism evidence="1 2">
    <name type="scientific">Mesonia mobilis</name>
    <dbReference type="NCBI Taxonomy" id="369791"/>
    <lineage>
        <taxon>Bacteria</taxon>
        <taxon>Pseudomonadati</taxon>
        <taxon>Bacteroidota</taxon>
        <taxon>Flavobacteriia</taxon>
        <taxon>Flavobacteriales</taxon>
        <taxon>Flavobacteriaceae</taxon>
        <taxon>Mesonia</taxon>
    </lineage>
</organism>
<evidence type="ECO:0000313" key="1">
    <source>
        <dbReference type="EMBL" id="GGZ64860.1"/>
    </source>
</evidence>
<dbReference type="RefSeq" id="WP_156876789.1">
    <property type="nucleotide sequence ID" value="NZ_BMWY01000012.1"/>
</dbReference>
<keyword evidence="2" id="KW-1185">Reference proteome</keyword>
<dbReference type="GeneID" id="94370455"/>
<protein>
    <submittedName>
        <fullName evidence="1">Uncharacterized protein</fullName>
    </submittedName>
</protein>
<evidence type="ECO:0000313" key="2">
    <source>
        <dbReference type="Proteomes" id="UP000615593"/>
    </source>
</evidence>
<name>A0ABQ3C205_9FLAO</name>
<proteinExistence type="predicted"/>
<dbReference type="Proteomes" id="UP000615593">
    <property type="component" value="Unassembled WGS sequence"/>
</dbReference>